<evidence type="ECO:0000256" key="4">
    <source>
        <dbReference type="ARBA" id="ARBA00023002"/>
    </source>
</evidence>
<comment type="cofactor">
    <cofactor evidence="1">
        <name>heme</name>
        <dbReference type="ChEBI" id="CHEBI:30413"/>
    </cofactor>
</comment>
<evidence type="ECO:0000256" key="1">
    <source>
        <dbReference type="ARBA" id="ARBA00001971"/>
    </source>
</evidence>
<keyword evidence="6" id="KW-0349">Heme</keyword>
<proteinExistence type="inferred from homology"/>
<evidence type="ECO:0000313" key="8">
    <source>
        <dbReference type="Proteomes" id="UP001583193"/>
    </source>
</evidence>
<keyword evidence="6" id="KW-0503">Monooxygenase</keyword>
<dbReference type="PANTHER" id="PTHR24305">
    <property type="entry name" value="CYTOCHROME P450"/>
    <property type="match status" value="1"/>
</dbReference>
<evidence type="ECO:0000256" key="6">
    <source>
        <dbReference type="RuleBase" id="RU000461"/>
    </source>
</evidence>
<dbReference type="InterPro" id="IPR036396">
    <property type="entry name" value="Cyt_P450_sf"/>
</dbReference>
<dbReference type="InterPro" id="IPR017972">
    <property type="entry name" value="Cyt_P450_CS"/>
</dbReference>
<comment type="caution">
    <text evidence="7">The sequence shown here is derived from an EMBL/GenBank/DDBJ whole genome shotgun (WGS) entry which is preliminary data.</text>
</comment>
<evidence type="ECO:0000256" key="3">
    <source>
        <dbReference type="ARBA" id="ARBA00022723"/>
    </source>
</evidence>
<dbReference type="InterPro" id="IPR001128">
    <property type="entry name" value="Cyt_P450"/>
</dbReference>
<dbReference type="PROSITE" id="PS00086">
    <property type="entry name" value="CYTOCHROME_P450"/>
    <property type="match status" value="1"/>
</dbReference>
<accession>A0ABR3WXB5</accession>
<dbReference type="EMBL" id="JAVDPF010000040">
    <property type="protein sequence ID" value="KAL1868154.1"/>
    <property type="molecule type" value="Genomic_DNA"/>
</dbReference>
<dbReference type="Gene3D" id="1.10.630.10">
    <property type="entry name" value="Cytochrome P450"/>
    <property type="match status" value="1"/>
</dbReference>
<organism evidence="7 8">
    <name type="scientific">Paecilomyces lecythidis</name>
    <dbReference type="NCBI Taxonomy" id="3004212"/>
    <lineage>
        <taxon>Eukaryota</taxon>
        <taxon>Fungi</taxon>
        <taxon>Dikarya</taxon>
        <taxon>Ascomycota</taxon>
        <taxon>Pezizomycotina</taxon>
        <taxon>Eurotiomycetes</taxon>
        <taxon>Eurotiomycetidae</taxon>
        <taxon>Eurotiales</taxon>
        <taxon>Thermoascaceae</taxon>
        <taxon>Paecilomyces</taxon>
    </lineage>
</organism>
<dbReference type="PRINTS" id="PR00385">
    <property type="entry name" value="P450"/>
</dbReference>
<keyword evidence="3 6" id="KW-0479">Metal-binding</keyword>
<evidence type="ECO:0000256" key="2">
    <source>
        <dbReference type="ARBA" id="ARBA00010617"/>
    </source>
</evidence>
<evidence type="ECO:0000256" key="5">
    <source>
        <dbReference type="ARBA" id="ARBA00023004"/>
    </source>
</evidence>
<protein>
    <recommendedName>
        <fullName evidence="9">Cytochrome P450</fullName>
    </recommendedName>
</protein>
<comment type="similarity">
    <text evidence="2 6">Belongs to the cytochrome P450 family.</text>
</comment>
<dbReference type="Proteomes" id="UP001583193">
    <property type="component" value="Unassembled WGS sequence"/>
</dbReference>
<keyword evidence="5 6" id="KW-0408">Iron</keyword>
<evidence type="ECO:0008006" key="9">
    <source>
        <dbReference type="Google" id="ProtNLM"/>
    </source>
</evidence>
<dbReference type="InterPro" id="IPR050121">
    <property type="entry name" value="Cytochrome_P450_monoxygenase"/>
</dbReference>
<name>A0ABR3WXB5_9EURO</name>
<dbReference type="SUPFAM" id="SSF48264">
    <property type="entry name" value="Cytochrome P450"/>
    <property type="match status" value="1"/>
</dbReference>
<evidence type="ECO:0000313" key="7">
    <source>
        <dbReference type="EMBL" id="KAL1868154.1"/>
    </source>
</evidence>
<sequence length="318" mass="36583">MSGYLFGAANSTDFLRHEEYRNHWLGVYSIFKKQDPRDRLWTEIEKFCFSLCEKTGQWLQAGEDEREHAVHGVETDPVVYKRLCDGLRSMSEDPRPRRQVIASEMLSHLLASVDKSGVTLTYLIWRMSRDWSLQARLRQELLALSPTLRHPPQLLESDNGASSRIPSAREVNTLPLLDAIVQETLRLHSAVPGLQRRVTPKTIDTTLEGYEGIPGGVKVSSSAYILHRNPDAFPEPERWLPERWLEPTEDMRRFFWAFSNGERMCLGKDFALQQIKLVVAAIYTNYTTVILDDEGIEQEYSYLASPRSNKLVIEFRPA</sequence>
<dbReference type="PANTHER" id="PTHR24305:SF228">
    <property type="entry name" value="P450 MONOOXYGENASE, PUTATIVE (AFU_ORTHOLOGUE AFUA_3G03930)-RELATED"/>
    <property type="match status" value="1"/>
</dbReference>
<dbReference type="InterPro" id="IPR002403">
    <property type="entry name" value="Cyt_P450_E_grp-IV"/>
</dbReference>
<keyword evidence="4 6" id="KW-0560">Oxidoreductase</keyword>
<dbReference type="PRINTS" id="PR00465">
    <property type="entry name" value="EP450IV"/>
</dbReference>
<reference evidence="7 8" key="1">
    <citation type="journal article" date="2024" name="IMA Fungus">
        <title>IMA Genome - F19 : A genome assembly and annotation guide to empower mycologists, including annotated draft genome sequences of Ceratocystis pirilliformis, Diaporthe australafricana, Fusarium ophioides, Paecilomyces lecythidis, and Sporothrix stenoceras.</title>
        <authorList>
            <person name="Aylward J."/>
            <person name="Wilson A.M."/>
            <person name="Visagie C.M."/>
            <person name="Spraker J."/>
            <person name="Barnes I."/>
            <person name="Buitendag C."/>
            <person name="Ceriani C."/>
            <person name="Del Mar Angel L."/>
            <person name="du Plessis D."/>
            <person name="Fuchs T."/>
            <person name="Gasser K."/>
            <person name="Kramer D."/>
            <person name="Li W."/>
            <person name="Munsamy K."/>
            <person name="Piso A."/>
            <person name="Price J.L."/>
            <person name="Sonnekus B."/>
            <person name="Thomas C."/>
            <person name="van der Nest A."/>
            <person name="van Dijk A."/>
            <person name="van Heerden A."/>
            <person name="van Vuuren N."/>
            <person name="Yilmaz N."/>
            <person name="Duong T.A."/>
            <person name="van der Merwe N.A."/>
            <person name="Wingfield M.J."/>
            <person name="Wingfield B.D."/>
        </authorList>
    </citation>
    <scope>NUCLEOTIDE SEQUENCE [LARGE SCALE GENOMIC DNA]</scope>
    <source>
        <strain evidence="7 8">CMW 18167</strain>
    </source>
</reference>
<keyword evidence="8" id="KW-1185">Reference proteome</keyword>
<gene>
    <name evidence="7" type="ORF">Plec18167_008345</name>
</gene>
<dbReference type="Pfam" id="PF00067">
    <property type="entry name" value="p450"/>
    <property type="match status" value="1"/>
</dbReference>